<accession>A0A918ZGK5</accession>
<sequence length="224" mass="24266">MVGALMGLVLDPVLRGGRDSRVGGGGSLAGDEAVIDCLVTHHPRLPRDRMGHRLSRSGRSLIVEAARAVYGLDVTARDLARDPHKRWSVPAHGLHVSVAHCDTYSAVALSRGPKVGVDLQDERDRPYAMRWLGELLGRTEPAGIRDFAECEALIKASHVTKETFAGVRLPAWRPGWRPTNVPSYHVRSATAGPAMHLALAAEEPVPVRFLRRTDGTDALTLEAA</sequence>
<name>A0A918ZGK5_9ACTN</name>
<dbReference type="EMBL" id="BNBC01000001">
    <property type="protein sequence ID" value="GHE51874.1"/>
    <property type="molecule type" value="Genomic_DNA"/>
</dbReference>
<dbReference type="GO" id="GO:0000287">
    <property type="term" value="F:magnesium ion binding"/>
    <property type="evidence" value="ECO:0007669"/>
    <property type="project" value="InterPro"/>
</dbReference>
<evidence type="ECO:0000313" key="1">
    <source>
        <dbReference type="EMBL" id="GHE51874.1"/>
    </source>
</evidence>
<comment type="caution">
    <text evidence="1">The sequence shown here is derived from an EMBL/GenBank/DDBJ whole genome shotgun (WGS) entry which is preliminary data.</text>
</comment>
<proteinExistence type="predicted"/>
<dbReference type="GO" id="GO:0008897">
    <property type="term" value="F:holo-[acyl-carrier-protein] synthase activity"/>
    <property type="evidence" value="ECO:0007669"/>
    <property type="project" value="InterPro"/>
</dbReference>
<keyword evidence="2" id="KW-1185">Reference proteome</keyword>
<reference evidence="1" key="1">
    <citation type="journal article" date="2014" name="Int. J. Syst. Evol. Microbiol.">
        <title>Complete genome sequence of Corynebacterium casei LMG S-19264T (=DSM 44701T), isolated from a smear-ripened cheese.</title>
        <authorList>
            <consortium name="US DOE Joint Genome Institute (JGI-PGF)"/>
            <person name="Walter F."/>
            <person name="Albersmeier A."/>
            <person name="Kalinowski J."/>
            <person name="Ruckert C."/>
        </authorList>
    </citation>
    <scope>NUCLEOTIDE SEQUENCE</scope>
    <source>
        <strain evidence="1">JCM 3302</strain>
    </source>
</reference>
<organism evidence="1 2">
    <name type="scientific">Streptomyces spiralis</name>
    <dbReference type="NCBI Taxonomy" id="66376"/>
    <lineage>
        <taxon>Bacteria</taxon>
        <taxon>Bacillati</taxon>
        <taxon>Actinomycetota</taxon>
        <taxon>Actinomycetes</taxon>
        <taxon>Kitasatosporales</taxon>
        <taxon>Streptomycetaceae</taxon>
        <taxon>Streptomyces</taxon>
    </lineage>
</organism>
<dbReference type="AlphaFoldDB" id="A0A918ZGK5"/>
<reference evidence="1" key="2">
    <citation type="submission" date="2020-09" db="EMBL/GenBank/DDBJ databases">
        <authorList>
            <person name="Sun Q."/>
            <person name="Ohkuma M."/>
        </authorList>
    </citation>
    <scope>NUCLEOTIDE SEQUENCE</scope>
    <source>
        <strain evidence="1">JCM 3302</strain>
    </source>
</reference>
<evidence type="ECO:0000313" key="2">
    <source>
        <dbReference type="Proteomes" id="UP000641386"/>
    </source>
</evidence>
<protein>
    <recommendedName>
        <fullName evidence="3">Phosphopantetheinyl transferase</fullName>
    </recommendedName>
</protein>
<gene>
    <name evidence="1" type="ORF">GCM10014715_00610</name>
</gene>
<dbReference type="Proteomes" id="UP000641386">
    <property type="component" value="Unassembled WGS sequence"/>
</dbReference>
<dbReference type="InterPro" id="IPR037143">
    <property type="entry name" value="4-PPantetheinyl_Trfase_dom_sf"/>
</dbReference>
<evidence type="ECO:0008006" key="3">
    <source>
        <dbReference type="Google" id="ProtNLM"/>
    </source>
</evidence>
<dbReference type="Gene3D" id="3.90.470.20">
    <property type="entry name" value="4'-phosphopantetheinyl transferase domain"/>
    <property type="match status" value="1"/>
</dbReference>